<dbReference type="OrthoDB" id="9784466at2"/>
<dbReference type="InterPro" id="IPR036412">
    <property type="entry name" value="HAD-like_sf"/>
</dbReference>
<dbReference type="InterPro" id="IPR023214">
    <property type="entry name" value="HAD_sf"/>
</dbReference>
<dbReference type="EMBL" id="FNOK01000019">
    <property type="protein sequence ID" value="SDY08066.1"/>
    <property type="molecule type" value="Genomic_DNA"/>
</dbReference>
<evidence type="ECO:0000313" key="1">
    <source>
        <dbReference type="EMBL" id="SDY08066.1"/>
    </source>
</evidence>
<dbReference type="STRING" id="418495.SAMN05216215_1019130"/>
<evidence type="ECO:0000313" key="2">
    <source>
        <dbReference type="Proteomes" id="UP000199529"/>
    </source>
</evidence>
<dbReference type="Pfam" id="PF12710">
    <property type="entry name" value="HAD"/>
    <property type="match status" value="1"/>
</dbReference>
<dbReference type="Gene3D" id="1.20.1440.100">
    <property type="entry name" value="SG protein - dephosphorylation function"/>
    <property type="match status" value="1"/>
</dbReference>
<sequence length="220" mass="24041">MTTRTAVVDLDGVLYAADTFATLAIHRYRRSPGRVLAVAASAPRLAWAWRHEHLRPGVLRRLATRAVAGMEQSAYDALARQLAKEMARSARVVWDGVSVLRGLRDAGWRVIVATASEHELASAYLRGIGLDAVELVASHLDPTAGRFVVHNHGTEKVRQLELAGCTRWDLAYTDSLSDLPLLAHATRPVLVNANSTLARKAADRLGIEPEVVLWSAGRSR</sequence>
<dbReference type="SUPFAM" id="SSF56784">
    <property type="entry name" value="HAD-like"/>
    <property type="match status" value="1"/>
</dbReference>
<dbReference type="AlphaFoldDB" id="A0A1H3GXN0"/>
<name>A0A1H3GXN0_9PSEU</name>
<keyword evidence="2" id="KW-1185">Reference proteome</keyword>
<proteinExistence type="predicted"/>
<reference evidence="2" key="1">
    <citation type="submission" date="2016-10" db="EMBL/GenBank/DDBJ databases">
        <authorList>
            <person name="Varghese N."/>
            <person name="Submissions S."/>
        </authorList>
    </citation>
    <scope>NUCLEOTIDE SEQUENCE [LARGE SCALE GENOMIC DNA]</scope>
    <source>
        <strain evidence="2">CGMCC 4.3530</strain>
    </source>
</reference>
<dbReference type="RefSeq" id="WP_093267831.1">
    <property type="nucleotide sequence ID" value="NZ_FNOK01000019.1"/>
</dbReference>
<accession>A0A1H3GXN0</accession>
<protein>
    <submittedName>
        <fullName evidence="1">Phosphoserine phosphatase</fullName>
    </submittedName>
</protein>
<dbReference type="Gene3D" id="3.40.50.1000">
    <property type="entry name" value="HAD superfamily/HAD-like"/>
    <property type="match status" value="1"/>
</dbReference>
<organism evidence="1 2">
    <name type="scientific">Saccharopolyspora shandongensis</name>
    <dbReference type="NCBI Taxonomy" id="418495"/>
    <lineage>
        <taxon>Bacteria</taxon>
        <taxon>Bacillati</taxon>
        <taxon>Actinomycetota</taxon>
        <taxon>Actinomycetes</taxon>
        <taxon>Pseudonocardiales</taxon>
        <taxon>Pseudonocardiaceae</taxon>
        <taxon>Saccharopolyspora</taxon>
    </lineage>
</organism>
<dbReference type="Proteomes" id="UP000199529">
    <property type="component" value="Unassembled WGS sequence"/>
</dbReference>
<gene>
    <name evidence="1" type="ORF">SAMN05216215_1019130</name>
</gene>